<dbReference type="InterPro" id="IPR036388">
    <property type="entry name" value="WH-like_DNA-bd_sf"/>
</dbReference>
<protein>
    <recommendedName>
        <fullName evidence="1">HVO-0163 N-terminal HTH domain-containing protein</fullName>
    </recommendedName>
</protein>
<dbReference type="HOGENOM" id="CLU_109676_2_0_2"/>
<sequence length="185" mass="21970">MKFFQRNVSKLICKKHLIYTLDRKTKILKIIQANPGIHVRGVIKESSFENGVVTHYLRQLTEDGVVRTQKRSRYHRYYPVDVEEKEFPVIRNMRKPTKKEILFRIMVEGNPSFKDLTLKIDKSPSTISWNVSELVKEGVVEKCKKDGKQCYRVKDKELFKKTFKKEFTKLFDEKLEHSEDIFLAL</sequence>
<dbReference type="CDD" id="cd00090">
    <property type="entry name" value="HTH_ARSR"/>
    <property type="match status" value="1"/>
</dbReference>
<dbReference type="AlphaFoldDB" id="A9A1J3"/>
<organism evidence="2 3">
    <name type="scientific">Nitrosopumilus maritimus (strain SCM1)</name>
    <dbReference type="NCBI Taxonomy" id="436308"/>
    <lineage>
        <taxon>Archaea</taxon>
        <taxon>Nitrososphaerota</taxon>
        <taxon>Nitrososphaeria</taxon>
        <taxon>Nitrosopumilales</taxon>
        <taxon>Nitrosopumilaceae</taxon>
        <taxon>Nitrosopumilus</taxon>
    </lineage>
</organism>
<dbReference type="STRING" id="436308.Nmar_1276"/>
<dbReference type="Pfam" id="PF13412">
    <property type="entry name" value="HTH_24"/>
    <property type="match status" value="1"/>
</dbReference>
<dbReference type="InterPro" id="IPR056504">
    <property type="entry name" value="HTH_HVO_0163_N"/>
</dbReference>
<dbReference type="InParanoid" id="A9A1J3"/>
<dbReference type="PANTHER" id="PTHR36216:SF1">
    <property type="entry name" value="HTH ARSR-TYPE DOMAIN-CONTAINING PROTEIN"/>
    <property type="match status" value="1"/>
</dbReference>
<evidence type="ECO:0000259" key="1">
    <source>
        <dbReference type="Pfam" id="PF24266"/>
    </source>
</evidence>
<dbReference type="SUPFAM" id="SSF46785">
    <property type="entry name" value="Winged helix' DNA-binding domain"/>
    <property type="match status" value="2"/>
</dbReference>
<dbReference type="PhylomeDB" id="A9A1J3"/>
<dbReference type="InterPro" id="IPR011991">
    <property type="entry name" value="ArsR-like_HTH"/>
</dbReference>
<dbReference type="EnsemblBacteria" id="ABX13172">
    <property type="protein sequence ID" value="ABX13172"/>
    <property type="gene ID" value="Nmar_1276"/>
</dbReference>
<name>A9A1J3_NITMS</name>
<dbReference type="KEGG" id="nmr:Nmar_1276"/>
<dbReference type="eggNOG" id="arCOG02611">
    <property type="taxonomic scope" value="Archaea"/>
</dbReference>
<dbReference type="PANTHER" id="PTHR36216">
    <property type="entry name" value="TRANSCRIPTIONAL REGULATOR, TRMB"/>
    <property type="match status" value="1"/>
</dbReference>
<keyword evidence="3" id="KW-1185">Reference proteome</keyword>
<proteinExistence type="predicted"/>
<accession>A9A1J3</accession>
<gene>
    <name evidence="2" type="ordered locus">Nmar_1276</name>
</gene>
<feature type="domain" description="HVO-0163 N-terminal HTH" evidence="1">
    <location>
        <begin position="22"/>
        <end position="86"/>
    </location>
</feature>
<dbReference type="Proteomes" id="UP000000792">
    <property type="component" value="Chromosome"/>
</dbReference>
<evidence type="ECO:0000313" key="3">
    <source>
        <dbReference type="Proteomes" id="UP000000792"/>
    </source>
</evidence>
<dbReference type="Pfam" id="PF24266">
    <property type="entry name" value="HTH_HVO_0163_N"/>
    <property type="match status" value="1"/>
</dbReference>
<reference evidence="2 3" key="1">
    <citation type="journal article" date="2010" name="Proc. Natl. Acad. Sci. U.S.A.">
        <title>Nitrosopumilus maritimus genome reveals unique mechanisms for nitrification and autotrophy in globally distributed marine crenarchaea.</title>
        <authorList>
            <person name="Walker C.B."/>
            <person name="de la Torre J.R."/>
            <person name="Klotz M.G."/>
            <person name="Urakawa H."/>
            <person name="Pinel N."/>
            <person name="Arp D.J."/>
            <person name="Brochier-Armanet C."/>
            <person name="Chain P.S."/>
            <person name="Chan P.P."/>
            <person name="Gollabgir A."/>
            <person name="Hemp J."/>
            <person name="Hugler M."/>
            <person name="Karr E.A."/>
            <person name="Konneke M."/>
            <person name="Shin M."/>
            <person name="Lawton T.J."/>
            <person name="Lowe T."/>
            <person name="Martens-Habbena W."/>
            <person name="Sayavedra-Soto L.A."/>
            <person name="Lang D."/>
            <person name="Sievert S.M."/>
            <person name="Rosenzweig A.C."/>
            <person name="Manning G."/>
            <person name="Stahl D.A."/>
        </authorList>
    </citation>
    <scope>NUCLEOTIDE SEQUENCE [LARGE SCALE GENOMIC DNA]</scope>
    <source>
        <strain evidence="2 3">SCM1</strain>
    </source>
</reference>
<dbReference type="Gene3D" id="1.10.10.10">
    <property type="entry name" value="Winged helix-like DNA-binding domain superfamily/Winged helix DNA-binding domain"/>
    <property type="match status" value="2"/>
</dbReference>
<evidence type="ECO:0000313" key="2">
    <source>
        <dbReference type="EMBL" id="ABX13172.1"/>
    </source>
</evidence>
<dbReference type="EMBL" id="CP000866">
    <property type="protein sequence ID" value="ABX13172.1"/>
    <property type="molecule type" value="Genomic_DNA"/>
</dbReference>
<dbReference type="InterPro" id="IPR036390">
    <property type="entry name" value="WH_DNA-bd_sf"/>
</dbReference>